<dbReference type="PANTHER" id="PTHR47256">
    <property type="entry name" value="ZN(II)2CYS6 TRANSCRIPTION FACTOR (EUROFUNG)-RELATED"/>
    <property type="match status" value="1"/>
</dbReference>
<organism evidence="2 3">
    <name type="scientific">Fusarium austroamericanum</name>
    <dbReference type="NCBI Taxonomy" id="282268"/>
    <lineage>
        <taxon>Eukaryota</taxon>
        <taxon>Fungi</taxon>
        <taxon>Dikarya</taxon>
        <taxon>Ascomycota</taxon>
        <taxon>Pezizomycotina</taxon>
        <taxon>Sordariomycetes</taxon>
        <taxon>Hypocreomycetidae</taxon>
        <taxon>Hypocreales</taxon>
        <taxon>Nectriaceae</taxon>
        <taxon>Fusarium</taxon>
    </lineage>
</organism>
<reference evidence="2 3" key="1">
    <citation type="submission" date="2020-02" db="EMBL/GenBank/DDBJ databases">
        <title>Identification and distribution of gene clusters putatively required for synthesis of sphingolipid metabolism inhibitors in phylogenetically diverse species of the filamentous fungus Fusarium.</title>
        <authorList>
            <person name="Kim H.-S."/>
            <person name="Busman M."/>
            <person name="Brown D.W."/>
            <person name="Divon H."/>
            <person name="Uhlig S."/>
            <person name="Proctor R.H."/>
        </authorList>
    </citation>
    <scope>NUCLEOTIDE SEQUENCE [LARGE SCALE GENOMIC DNA]</scope>
    <source>
        <strain evidence="2 3">NRRL 2903</strain>
    </source>
</reference>
<sequence>MAPQKLLRNPSRKPASSSSVSNTQQLARLSGSARKAGYVPACEPCRKRKKKVWIFIVIYYCFLNLYGHERDLRCEYLDGPALPASSVQLQRLQRLSQDPSALSELLATLPYFEALELFDMFRKMPRDTYTAAQSMNTPETSSPRSPPSWTPLAAQCPTPMHYTLAGSLLPPASSPMEQELMVRHPIAYPVLMPIAVNSLPLEALLIPRNPEGLGDRLSLNDTAHSELSDTAKKKVDLSDEADDWYKSLLFLEQPHIDLLRQVEISKWTDLPIPNEFAIRVIALYLNNDYPVLPLFNVDLFLQDLAQNRPYFCSRLLVSALLAWACQAYTSMHPKAASWSWLFYLDAQTQWNQLDRREIVTLCNISASQLMSMASVTHGRDELAFVFHRGGIEIGRTMGLLNVDTQSQSAAAWVHGYPDWQKAASYTAWGLFNWSCVFTLHYHKVEVEIPPGLLMPGDIDIAIAAEEGVSVSLNESAESFRAMCKLWTTFVVIAKIYYGPDVEGFLNQTEALEYVEGTYRQLLTWADELPLRLVRQAGSSHAVYLMHIYYHAIITDLFRPFLHRPDRASTPLRTFAAERATPQTVYHVSIRQMKRLLLSYRLEFHIEALSVMWQTGVIYVANATMRADYHNKDEMQFFVNLCVAGLEELFMSYKVFGAIAKGVMSMAIRQGSIEQTQVRRVRRRLRETEKLFVVDDSSTDETMAKWMLDLDLAVTNSAEAQGGILAREFDEMIELHDDGE</sequence>
<dbReference type="PANTHER" id="PTHR47256:SF1">
    <property type="entry name" value="ZN(II)2CYS6 TRANSCRIPTION FACTOR (EUROFUNG)"/>
    <property type="match status" value="1"/>
</dbReference>
<dbReference type="AlphaFoldDB" id="A0AAN6C258"/>
<dbReference type="InterPro" id="IPR053187">
    <property type="entry name" value="Notoamide_regulator"/>
</dbReference>
<gene>
    <name evidence="2" type="ORF">FAUST_5001</name>
</gene>
<dbReference type="Proteomes" id="UP000537989">
    <property type="component" value="Unassembled WGS sequence"/>
</dbReference>
<evidence type="ECO:0000256" key="1">
    <source>
        <dbReference type="SAM" id="MobiDB-lite"/>
    </source>
</evidence>
<dbReference type="CDD" id="cd12148">
    <property type="entry name" value="fungal_TF_MHR"/>
    <property type="match status" value="1"/>
</dbReference>
<accession>A0AAN6C258</accession>
<comment type="caution">
    <text evidence="2">The sequence shown here is derived from an EMBL/GenBank/DDBJ whole genome shotgun (WGS) entry which is preliminary data.</text>
</comment>
<keyword evidence="3" id="KW-1185">Reference proteome</keyword>
<feature type="region of interest" description="Disordered" evidence="1">
    <location>
        <begin position="1"/>
        <end position="24"/>
    </location>
</feature>
<protein>
    <recommendedName>
        <fullName evidence="4">Transcription factor domain-containing protein</fullName>
    </recommendedName>
</protein>
<dbReference type="EMBL" id="JAAMOD010000127">
    <property type="protein sequence ID" value="KAF5239359.1"/>
    <property type="molecule type" value="Genomic_DNA"/>
</dbReference>
<proteinExistence type="predicted"/>
<evidence type="ECO:0000313" key="3">
    <source>
        <dbReference type="Proteomes" id="UP000537989"/>
    </source>
</evidence>
<name>A0AAN6C258_FUSAU</name>
<evidence type="ECO:0000313" key="2">
    <source>
        <dbReference type="EMBL" id="KAF5239359.1"/>
    </source>
</evidence>
<feature type="region of interest" description="Disordered" evidence="1">
    <location>
        <begin position="131"/>
        <end position="150"/>
    </location>
</feature>
<evidence type="ECO:0008006" key="4">
    <source>
        <dbReference type="Google" id="ProtNLM"/>
    </source>
</evidence>